<evidence type="ECO:0000313" key="1">
    <source>
        <dbReference type="EMBL" id="GAI04783.1"/>
    </source>
</evidence>
<protein>
    <recommendedName>
        <fullName evidence="2">Surface carbohydrate biosynthesis protein</fullName>
    </recommendedName>
</protein>
<dbReference type="SUPFAM" id="SSF53756">
    <property type="entry name" value="UDP-Glycosyltransferase/glycogen phosphorylase"/>
    <property type="match status" value="1"/>
</dbReference>
<evidence type="ECO:0008006" key="2">
    <source>
        <dbReference type="Google" id="ProtNLM"/>
    </source>
</evidence>
<reference evidence="1" key="1">
    <citation type="journal article" date="2014" name="Front. Microbiol.">
        <title>High frequency of phylogenetically diverse reductive dehalogenase-homologous genes in deep subseafloor sedimentary metagenomes.</title>
        <authorList>
            <person name="Kawai M."/>
            <person name="Futagami T."/>
            <person name="Toyoda A."/>
            <person name="Takaki Y."/>
            <person name="Nishi S."/>
            <person name="Hori S."/>
            <person name="Arai W."/>
            <person name="Tsubouchi T."/>
            <person name="Morono Y."/>
            <person name="Uchiyama I."/>
            <person name="Ito T."/>
            <person name="Fujiyama A."/>
            <person name="Inagaki F."/>
            <person name="Takami H."/>
        </authorList>
    </citation>
    <scope>NUCLEOTIDE SEQUENCE</scope>
    <source>
        <strain evidence="1">Expedition CK06-06</strain>
    </source>
</reference>
<feature type="non-terminal residue" evidence="1">
    <location>
        <position position="347"/>
    </location>
</feature>
<comment type="caution">
    <text evidence="1">The sequence shown here is derived from an EMBL/GenBank/DDBJ whole genome shotgun (WGS) entry which is preliminary data.</text>
</comment>
<dbReference type="EMBL" id="BARV01008528">
    <property type="protein sequence ID" value="GAI04783.1"/>
    <property type="molecule type" value="Genomic_DNA"/>
</dbReference>
<accession>X1KDQ0</accession>
<organism evidence="1">
    <name type="scientific">marine sediment metagenome</name>
    <dbReference type="NCBI Taxonomy" id="412755"/>
    <lineage>
        <taxon>unclassified sequences</taxon>
        <taxon>metagenomes</taxon>
        <taxon>ecological metagenomes</taxon>
    </lineage>
</organism>
<dbReference type="AlphaFoldDB" id="X1KDQ0"/>
<dbReference type="NCBIfam" id="TIGR04396">
    <property type="entry name" value="surf_polysacc"/>
    <property type="match status" value="1"/>
</dbReference>
<sequence length="347" mass="40188">MEYVSHLFAWGNDNAELWRQYPNLPADKPIHVTGNPRNDLLRTEMHSFYEDDVNNIRRAYGAFFLINTNFNHINAFYPGQNLFQPETEPDKEPKFGQAARGMSREYAEGLRDHKKAVFEDFQQLIPALEKSFPDHTIVVRPHPTENQEIYHKIADRCQRVHVTNEGNVVPWLMATRAIIHNGCTTGVEAYVMRIPAISYRATVNDVYDDGFYQLPNRLSHQCFNYEELEGTLRMIVSDKLGAANGDERKALIDHHLAALNGPLACERIVDVLEKVVGEMTCAPDPTRKNRLEGWFKTTKRRVWQRYKSYLPASLKSPEFERHRYPPIDAEEIRTRLSRFQQALGDNT</sequence>
<dbReference type="InterPro" id="IPR030906">
    <property type="entry name" value="Surf_polysacc"/>
</dbReference>
<name>X1KDQ0_9ZZZZ</name>
<gene>
    <name evidence="1" type="ORF">S06H3_17120</name>
</gene>
<dbReference type="Gene3D" id="3.40.50.12580">
    <property type="match status" value="1"/>
</dbReference>
<proteinExistence type="predicted"/>
<dbReference type="InterPro" id="IPR043148">
    <property type="entry name" value="TagF_C"/>
</dbReference>